<evidence type="ECO:0000256" key="1">
    <source>
        <dbReference type="ARBA" id="ARBA00004651"/>
    </source>
</evidence>
<keyword evidence="7" id="KW-0472">Membrane</keyword>
<gene>
    <name evidence="8" type="ORF">V5799_031039</name>
</gene>
<dbReference type="GO" id="GO:0006814">
    <property type="term" value="P:sodium ion transport"/>
    <property type="evidence" value="ECO:0007669"/>
    <property type="project" value="UniProtKB-KW"/>
</dbReference>
<dbReference type="EMBL" id="JARKHS020013879">
    <property type="protein sequence ID" value="KAK8775614.1"/>
    <property type="molecule type" value="Genomic_DNA"/>
</dbReference>
<feature type="non-terminal residue" evidence="8">
    <location>
        <position position="1"/>
    </location>
</feature>
<evidence type="ECO:0000256" key="4">
    <source>
        <dbReference type="ARBA" id="ARBA00023053"/>
    </source>
</evidence>
<keyword evidence="7" id="KW-0812">Transmembrane</keyword>
<keyword evidence="5" id="KW-0406">Ion transport</keyword>
<evidence type="ECO:0000256" key="5">
    <source>
        <dbReference type="ARBA" id="ARBA00023065"/>
    </source>
</evidence>
<keyword evidence="4" id="KW-0915">Sodium</keyword>
<dbReference type="InterPro" id="IPR038377">
    <property type="entry name" value="Na/Glc_symporter_sf"/>
</dbReference>
<feature type="transmembrane region" description="Helical" evidence="7">
    <location>
        <begin position="110"/>
        <end position="132"/>
    </location>
</feature>
<evidence type="ECO:0000256" key="3">
    <source>
        <dbReference type="ARBA" id="ARBA00022475"/>
    </source>
</evidence>
<dbReference type="GO" id="GO:0005886">
    <property type="term" value="C:plasma membrane"/>
    <property type="evidence" value="ECO:0007669"/>
    <property type="project" value="UniProtKB-SubCell"/>
</dbReference>
<dbReference type="InterPro" id="IPR051163">
    <property type="entry name" value="Sodium:Solute_Symporter_SSF"/>
</dbReference>
<evidence type="ECO:0000313" key="9">
    <source>
        <dbReference type="Proteomes" id="UP001321473"/>
    </source>
</evidence>
<proteinExistence type="predicted"/>
<name>A0AAQ4ELF9_AMBAM</name>
<dbReference type="PANTHER" id="PTHR42985:SF40">
    <property type="entry name" value="LD47995P-RELATED"/>
    <property type="match status" value="1"/>
</dbReference>
<comment type="subcellular location">
    <subcellularLocation>
        <location evidence="1">Cell membrane</location>
        <topology evidence="1">Multi-pass membrane protein</topology>
    </subcellularLocation>
</comment>
<protein>
    <submittedName>
        <fullName evidence="8">Uncharacterized protein</fullName>
    </submittedName>
</protein>
<evidence type="ECO:0000256" key="2">
    <source>
        <dbReference type="ARBA" id="ARBA00022448"/>
    </source>
</evidence>
<feature type="transmembrane region" description="Helical" evidence="7">
    <location>
        <begin position="6"/>
        <end position="28"/>
    </location>
</feature>
<comment type="caution">
    <text evidence="8">The sequence shown here is derived from an EMBL/GenBank/DDBJ whole genome shotgun (WGS) entry which is preliminary data.</text>
</comment>
<dbReference type="Gene3D" id="1.20.1730.10">
    <property type="entry name" value="Sodium/glucose cotransporter"/>
    <property type="match status" value="1"/>
</dbReference>
<dbReference type="AlphaFoldDB" id="A0AAQ4ELF9"/>
<dbReference type="Proteomes" id="UP001321473">
    <property type="component" value="Unassembled WGS sequence"/>
</dbReference>
<keyword evidence="7" id="KW-1133">Transmembrane helix</keyword>
<reference evidence="8 9" key="1">
    <citation type="journal article" date="2023" name="Arcadia Sci">
        <title>De novo assembly of a long-read Amblyomma americanum tick genome.</title>
        <authorList>
            <person name="Chou S."/>
            <person name="Poskanzer K.E."/>
            <person name="Rollins M."/>
            <person name="Thuy-Boun P.S."/>
        </authorList>
    </citation>
    <scope>NUCLEOTIDE SEQUENCE [LARGE SCALE GENOMIC DNA]</scope>
    <source>
        <strain evidence="8">F_SG_1</strain>
        <tissue evidence="8">Salivary glands</tissue>
    </source>
</reference>
<dbReference type="PANTHER" id="PTHR42985">
    <property type="entry name" value="SODIUM-COUPLED MONOCARBOXYLATE TRANSPORTER"/>
    <property type="match status" value="1"/>
</dbReference>
<dbReference type="GO" id="GO:0015293">
    <property type="term" value="F:symporter activity"/>
    <property type="evidence" value="ECO:0007669"/>
    <property type="project" value="TreeGrafter"/>
</dbReference>
<evidence type="ECO:0000313" key="8">
    <source>
        <dbReference type="EMBL" id="KAK8775614.1"/>
    </source>
</evidence>
<feature type="transmembrane region" description="Helical" evidence="7">
    <location>
        <begin position="37"/>
        <end position="54"/>
    </location>
</feature>
<sequence length="196" mass="20986">LFAIFLQLFVSLYSSASGPFIGLILLAVSSPWVNAKGAAWASLLVCALQLWHAVGRGLSAVPSPPVLTGTLERCPSLTNGTGAATGAAAYPMDPLVSDSPYVFPLYRLSFFWVAFIGIILTVVLGTALSLVTGGTKRAIKNKHLTSPVFLNLWRRFRFLRQALNVSAVFDTGLGQRLFCFSVQCRSSSTLEEPGCG</sequence>
<keyword evidence="3" id="KW-1003">Cell membrane</keyword>
<accession>A0AAQ4ELF9</accession>
<evidence type="ECO:0000256" key="6">
    <source>
        <dbReference type="ARBA" id="ARBA00023201"/>
    </source>
</evidence>
<keyword evidence="2" id="KW-0813">Transport</keyword>
<organism evidence="8 9">
    <name type="scientific">Amblyomma americanum</name>
    <name type="common">Lone star tick</name>
    <dbReference type="NCBI Taxonomy" id="6943"/>
    <lineage>
        <taxon>Eukaryota</taxon>
        <taxon>Metazoa</taxon>
        <taxon>Ecdysozoa</taxon>
        <taxon>Arthropoda</taxon>
        <taxon>Chelicerata</taxon>
        <taxon>Arachnida</taxon>
        <taxon>Acari</taxon>
        <taxon>Parasitiformes</taxon>
        <taxon>Ixodida</taxon>
        <taxon>Ixodoidea</taxon>
        <taxon>Ixodidae</taxon>
        <taxon>Amblyomminae</taxon>
        <taxon>Amblyomma</taxon>
    </lineage>
</organism>
<keyword evidence="6" id="KW-0739">Sodium transport</keyword>
<evidence type="ECO:0000256" key="7">
    <source>
        <dbReference type="SAM" id="Phobius"/>
    </source>
</evidence>
<keyword evidence="9" id="KW-1185">Reference proteome</keyword>